<dbReference type="SUPFAM" id="SSF52058">
    <property type="entry name" value="L domain-like"/>
    <property type="match status" value="1"/>
</dbReference>
<evidence type="ECO:0000313" key="3">
    <source>
        <dbReference type="Proteomes" id="UP001465755"/>
    </source>
</evidence>
<dbReference type="GO" id="GO:0005930">
    <property type="term" value="C:axoneme"/>
    <property type="evidence" value="ECO:0007669"/>
    <property type="project" value="UniProtKB-SubCell"/>
</dbReference>
<dbReference type="Proteomes" id="UP001465755">
    <property type="component" value="Unassembled WGS sequence"/>
</dbReference>
<comment type="caution">
    <text evidence="2">The sequence shown here is derived from an EMBL/GenBank/DDBJ whole genome shotgun (WGS) entry which is preliminary data.</text>
</comment>
<dbReference type="InterPro" id="IPR032675">
    <property type="entry name" value="LRR_dom_sf"/>
</dbReference>
<dbReference type="AlphaFoldDB" id="A0AAW1NKL1"/>
<protein>
    <submittedName>
        <fullName evidence="2">Uncharacterized protein</fullName>
    </submittedName>
</protein>
<sequence length="158" mass="18210">MSCFQNLSNLTRLTCLHLKGFRKRHWEGVDKNPFQDLLPHLRERCLSDVSIGQIRTIAFAWQSLHTLRLDRNGMTRLPGNLSILTALTHLDMENQHADFQIVAPLKFLTQLQNLRVVKFAAHPEYPWNVESLCIFTQARMLIDETPTCHVQLSVYGSA</sequence>
<accession>A0AAW1NKL1</accession>
<proteinExistence type="predicted"/>
<evidence type="ECO:0000256" key="1">
    <source>
        <dbReference type="ARBA" id="ARBA00004430"/>
    </source>
</evidence>
<evidence type="ECO:0000313" key="2">
    <source>
        <dbReference type="EMBL" id="KAK9787626.1"/>
    </source>
</evidence>
<dbReference type="EMBL" id="JALJOQ010000243">
    <property type="protein sequence ID" value="KAK9787626.1"/>
    <property type="molecule type" value="Genomic_DNA"/>
</dbReference>
<gene>
    <name evidence="2" type="ORF">WJX73_003448</name>
</gene>
<name>A0AAW1NKL1_9CHLO</name>
<dbReference type="Gene3D" id="3.80.10.10">
    <property type="entry name" value="Ribonuclease Inhibitor"/>
    <property type="match status" value="1"/>
</dbReference>
<organism evidence="2 3">
    <name type="scientific">Symbiochloris irregularis</name>
    <dbReference type="NCBI Taxonomy" id="706552"/>
    <lineage>
        <taxon>Eukaryota</taxon>
        <taxon>Viridiplantae</taxon>
        <taxon>Chlorophyta</taxon>
        <taxon>core chlorophytes</taxon>
        <taxon>Trebouxiophyceae</taxon>
        <taxon>Trebouxiales</taxon>
        <taxon>Trebouxiaceae</taxon>
        <taxon>Symbiochloris</taxon>
    </lineage>
</organism>
<keyword evidence="3" id="KW-1185">Reference proteome</keyword>
<comment type="subcellular location">
    <subcellularLocation>
        <location evidence="1">Cytoplasm</location>
        <location evidence="1">Cytoskeleton</location>
        <location evidence="1">Cilium axoneme</location>
    </subcellularLocation>
</comment>
<reference evidence="2 3" key="1">
    <citation type="journal article" date="2024" name="Nat. Commun.">
        <title>Phylogenomics reveals the evolutionary origins of lichenization in chlorophyte algae.</title>
        <authorList>
            <person name="Puginier C."/>
            <person name="Libourel C."/>
            <person name="Otte J."/>
            <person name="Skaloud P."/>
            <person name="Haon M."/>
            <person name="Grisel S."/>
            <person name="Petersen M."/>
            <person name="Berrin J.G."/>
            <person name="Delaux P.M."/>
            <person name="Dal Grande F."/>
            <person name="Keller J."/>
        </authorList>
    </citation>
    <scope>NUCLEOTIDE SEQUENCE [LARGE SCALE GENOMIC DNA]</scope>
    <source>
        <strain evidence="2 3">SAG 2036</strain>
    </source>
</reference>